<name>A0A916ZWB2_9FLAO</name>
<reference evidence="1 2" key="1">
    <citation type="journal article" date="2014" name="Int. J. Syst. Evol. Microbiol.">
        <title>Complete genome sequence of Corynebacterium casei LMG S-19264T (=DSM 44701T), isolated from a smear-ripened cheese.</title>
        <authorList>
            <consortium name="US DOE Joint Genome Institute (JGI-PGF)"/>
            <person name="Walter F."/>
            <person name="Albersmeier A."/>
            <person name="Kalinowski J."/>
            <person name="Ruckert C."/>
        </authorList>
    </citation>
    <scope>NUCLEOTIDE SEQUENCE [LARGE SCALE GENOMIC DNA]</scope>
    <source>
        <strain evidence="1 2">CGMCC 1.12925</strain>
    </source>
</reference>
<gene>
    <name evidence="1" type="ORF">GCM10010831_17610</name>
</gene>
<protein>
    <recommendedName>
        <fullName evidence="3">DUF4280 domain-containing protein</fullName>
    </recommendedName>
</protein>
<dbReference type="AlphaFoldDB" id="A0A916ZWB2"/>
<sequence length="130" mass="13383">MANCVCNGAKISCNFGDGPKSMVVLPLAMTTTENTKALAVATDTIPMLNIPSFGQCKSLANPMVASATAAALGVLTPQPCIPVTPTPWSPTAQKLKIGKIPALIDSSQTLCIWGGQIKIDDPGQTKITAS</sequence>
<comment type="caution">
    <text evidence="1">The sequence shown here is derived from an EMBL/GenBank/DDBJ whole genome shotgun (WGS) entry which is preliminary data.</text>
</comment>
<dbReference type="EMBL" id="BMGL01000009">
    <property type="protein sequence ID" value="GGE16788.1"/>
    <property type="molecule type" value="Genomic_DNA"/>
</dbReference>
<dbReference type="InterPro" id="IPR025460">
    <property type="entry name" value="DUF4280"/>
</dbReference>
<keyword evidence="2" id="KW-1185">Reference proteome</keyword>
<dbReference type="Pfam" id="PF14107">
    <property type="entry name" value="DUF4280"/>
    <property type="match status" value="1"/>
</dbReference>
<proteinExistence type="predicted"/>
<evidence type="ECO:0008006" key="3">
    <source>
        <dbReference type="Google" id="ProtNLM"/>
    </source>
</evidence>
<accession>A0A916ZWB2</accession>
<dbReference type="RefSeq" id="WP_188406467.1">
    <property type="nucleotide sequence ID" value="NZ_BMGL01000009.1"/>
</dbReference>
<evidence type="ECO:0000313" key="1">
    <source>
        <dbReference type="EMBL" id="GGE16788.1"/>
    </source>
</evidence>
<dbReference type="Proteomes" id="UP000599688">
    <property type="component" value="Unassembled WGS sequence"/>
</dbReference>
<organism evidence="1 2">
    <name type="scientific">Psychroflexus salis</name>
    <dbReference type="NCBI Taxonomy" id="1526574"/>
    <lineage>
        <taxon>Bacteria</taxon>
        <taxon>Pseudomonadati</taxon>
        <taxon>Bacteroidota</taxon>
        <taxon>Flavobacteriia</taxon>
        <taxon>Flavobacteriales</taxon>
        <taxon>Flavobacteriaceae</taxon>
        <taxon>Psychroflexus</taxon>
    </lineage>
</organism>
<evidence type="ECO:0000313" key="2">
    <source>
        <dbReference type="Proteomes" id="UP000599688"/>
    </source>
</evidence>